<dbReference type="InterPro" id="IPR040323">
    <property type="entry name" value="EIPR1"/>
</dbReference>
<evidence type="ECO:0000256" key="1">
    <source>
        <dbReference type="ARBA" id="ARBA00005672"/>
    </source>
</evidence>
<dbReference type="SMART" id="SM00320">
    <property type="entry name" value="WD40"/>
    <property type="match status" value="5"/>
</dbReference>
<keyword evidence="7" id="KW-1185">Reference proteome</keyword>
<evidence type="ECO:0000313" key="7">
    <source>
        <dbReference type="Proteomes" id="UP001431209"/>
    </source>
</evidence>
<dbReference type="EMBL" id="JAOPGA020000155">
    <property type="protein sequence ID" value="KAL0477255.1"/>
    <property type="molecule type" value="Genomic_DNA"/>
</dbReference>
<dbReference type="InterPro" id="IPR036322">
    <property type="entry name" value="WD40_repeat_dom_sf"/>
</dbReference>
<dbReference type="Gene3D" id="2.130.10.10">
    <property type="entry name" value="YVTN repeat-like/Quinoprotein amine dehydrogenase"/>
    <property type="match status" value="2"/>
</dbReference>
<dbReference type="InterPro" id="IPR001680">
    <property type="entry name" value="WD40_rpt"/>
</dbReference>
<protein>
    <submittedName>
        <fullName evidence="6">Tssc1</fullName>
    </submittedName>
</protein>
<dbReference type="PROSITE" id="PS00678">
    <property type="entry name" value="WD_REPEATS_1"/>
    <property type="match status" value="1"/>
</dbReference>
<dbReference type="AlphaFoldDB" id="A0AAW2YK77"/>
<dbReference type="GO" id="GO:0016567">
    <property type="term" value="P:protein ubiquitination"/>
    <property type="evidence" value="ECO:0007669"/>
    <property type="project" value="TreeGrafter"/>
</dbReference>
<dbReference type="PROSITE" id="PS50082">
    <property type="entry name" value="WD_REPEATS_2"/>
    <property type="match status" value="2"/>
</dbReference>
<evidence type="ECO:0000256" key="3">
    <source>
        <dbReference type="ARBA" id="ARBA00022737"/>
    </source>
</evidence>
<name>A0AAW2YK77_9EUKA</name>
<evidence type="ECO:0000256" key="2">
    <source>
        <dbReference type="ARBA" id="ARBA00022574"/>
    </source>
</evidence>
<dbReference type="InterPro" id="IPR015943">
    <property type="entry name" value="WD40/YVTN_repeat-like_dom_sf"/>
</dbReference>
<dbReference type="InterPro" id="IPR019775">
    <property type="entry name" value="WD40_repeat_CS"/>
</dbReference>
<reference evidence="6 7" key="1">
    <citation type="submission" date="2024-03" db="EMBL/GenBank/DDBJ databases">
        <title>The Acrasis kona genome and developmental transcriptomes reveal deep origins of eukaryotic multicellular pathways.</title>
        <authorList>
            <person name="Sheikh S."/>
            <person name="Fu C.-J."/>
            <person name="Brown M.W."/>
            <person name="Baldauf S.L."/>
        </authorList>
    </citation>
    <scope>NUCLEOTIDE SEQUENCE [LARGE SCALE GENOMIC DNA]</scope>
    <source>
        <strain evidence="6 7">ATCC MYA-3509</strain>
    </source>
</reference>
<keyword evidence="2 4" id="KW-0853">WD repeat</keyword>
<feature type="repeat" description="WD" evidence="4">
    <location>
        <begin position="281"/>
        <end position="323"/>
    </location>
</feature>
<evidence type="ECO:0000259" key="5">
    <source>
        <dbReference type="Pfam" id="PF23609"/>
    </source>
</evidence>
<evidence type="ECO:0000256" key="4">
    <source>
        <dbReference type="PROSITE-ProRule" id="PRU00221"/>
    </source>
</evidence>
<dbReference type="Pfam" id="PF23609">
    <property type="entry name" value="Beta-prop_EIPR1"/>
    <property type="match status" value="1"/>
</dbReference>
<dbReference type="InterPro" id="IPR059104">
    <property type="entry name" value="Beta-prop_EIPR1-like"/>
</dbReference>
<proteinExistence type="inferred from homology"/>
<dbReference type="SUPFAM" id="SSF50978">
    <property type="entry name" value="WD40 repeat-like"/>
    <property type="match status" value="1"/>
</dbReference>
<sequence>MAEGVDVLSPRDNLNVTFDVPSTPRNNATTLRSTANFGRNETIPASSLWREALSLRGFNKEYPPTIRISSLQSDDQQKDSTCMVVHNKFNHIATGSRRSDTVQIIRAKAATSGGQETTEFVTSTVDVPTEVHCIDWHNNNMLVGGPDGKVSLVRAEATNSGVIEGDITTYSHEMKTHPSANTPSPEQYTFSSRMNCVKLNRFETSKLFLSVENHRLHVWDIEKTKAPVHTVRGSNTPLYAACWNLHQETVVMLGGASRSLKLIDLREMRGGQSAIVAWRREEAHSDSIRDIQWNPMIPHWVASAGNDGVVNIWDLRYNSEPMIHLEGHDNIVRTVSWSRYHCELLASGGIDHQVKIWSMKVQPHHILSTIGSKTFSDTVVGVDFSFIKPLQCFALSGCGEVTSISLTPKFLEPLVFSRFKEGDELAERDVEKLIFYRNFPMAFRNAIEMAKKYKEQNKLDKALRLLELCKEKSLNKSTKKTFNPNVFKKELDDYSYYIPPNLESVKKVDERLRKGVDNLILNCQILRFTQRNDFQAVNLLETKLLELMRQDVSCIEIDTIKDVILLYQSHDYKKAMSLVISLGHIFQLKNEFAKFDPIAKLILSPTIFEVSTNTNLQESAYRTLQKILSNSDNIISQIVLQRDVISALWETDSSHKIVNLVEYTELRGSSGTQPTYIEAISQSVIRTYLNSLLCLNRMDRFFTVTADILQHTQGYDFSATVKELGQNVAMDKLKAMLNDKLYSNEAMNSAAKKGNLYKGNISETDVIEFLLGEDDSDDEEESTEDRGIVSVIVSVLNIVLCCAQIPDYALPIITAAVDTIQMNITFCLNKLTKSDNGTENGVVFASNVMKKLSRGRVKDTEEKDTPVQAKAKQIKTFLSNFLDKYE</sequence>
<dbReference type="PANTHER" id="PTHR14205:SF15">
    <property type="entry name" value="EARP AND GARP COMPLEX-INTERACTING PROTEIN 1"/>
    <property type="match status" value="1"/>
</dbReference>
<gene>
    <name evidence="6" type="ORF">AKO1_005867</name>
</gene>
<keyword evidence="3" id="KW-0677">Repeat</keyword>
<evidence type="ECO:0000313" key="6">
    <source>
        <dbReference type="EMBL" id="KAL0477255.1"/>
    </source>
</evidence>
<dbReference type="Proteomes" id="UP001431209">
    <property type="component" value="Unassembled WGS sequence"/>
</dbReference>
<organism evidence="6 7">
    <name type="scientific">Acrasis kona</name>
    <dbReference type="NCBI Taxonomy" id="1008807"/>
    <lineage>
        <taxon>Eukaryota</taxon>
        <taxon>Discoba</taxon>
        <taxon>Heterolobosea</taxon>
        <taxon>Tetramitia</taxon>
        <taxon>Eutetramitia</taxon>
        <taxon>Acrasidae</taxon>
        <taxon>Acrasis</taxon>
    </lineage>
</organism>
<dbReference type="PROSITE" id="PS50294">
    <property type="entry name" value="WD_REPEATS_REGION"/>
    <property type="match status" value="2"/>
</dbReference>
<accession>A0AAW2YK77</accession>
<feature type="domain" description="EIPR1-like beta-propeller" evidence="5">
    <location>
        <begin position="205"/>
        <end position="357"/>
    </location>
</feature>
<comment type="caution">
    <text evidence="6">The sequence shown here is derived from an EMBL/GenBank/DDBJ whole genome shotgun (WGS) entry which is preliminary data.</text>
</comment>
<comment type="similarity">
    <text evidence="1">Belongs to the WD repeat EIPR1 family.</text>
</comment>
<feature type="repeat" description="WD" evidence="4">
    <location>
        <begin position="325"/>
        <end position="360"/>
    </location>
</feature>
<dbReference type="PANTHER" id="PTHR14205">
    <property type="entry name" value="WD-REPEAT PROTEIN"/>
    <property type="match status" value="1"/>
</dbReference>